<dbReference type="Gene3D" id="3.40.50.150">
    <property type="entry name" value="Vaccinia Virus protein VP39"/>
    <property type="match status" value="1"/>
</dbReference>
<gene>
    <name evidence="11" type="ORF">BSL82_01015</name>
</gene>
<dbReference type="EMBL" id="CP018221">
    <property type="protein sequence ID" value="API58053.1"/>
    <property type="molecule type" value="Genomic_DNA"/>
</dbReference>
<name>A0A1L3ZR11_9SPHN</name>
<keyword evidence="6" id="KW-0238">DNA-binding</keyword>
<dbReference type="PROSITE" id="PS00092">
    <property type="entry name" value="N6_MTASE"/>
    <property type="match status" value="1"/>
</dbReference>
<dbReference type="InterPro" id="IPR002941">
    <property type="entry name" value="DNA_methylase_N4/N6"/>
</dbReference>
<evidence type="ECO:0000256" key="3">
    <source>
        <dbReference type="ARBA" id="ARBA00022679"/>
    </source>
</evidence>
<dbReference type="Proteomes" id="UP000182063">
    <property type="component" value="Chromosome"/>
</dbReference>
<dbReference type="GO" id="GO:0008170">
    <property type="term" value="F:N-methyltransferase activity"/>
    <property type="evidence" value="ECO:0007669"/>
    <property type="project" value="InterPro"/>
</dbReference>
<dbReference type="GO" id="GO:0005737">
    <property type="term" value="C:cytoplasm"/>
    <property type="evidence" value="ECO:0007669"/>
    <property type="project" value="TreeGrafter"/>
</dbReference>
<reference evidence="12" key="1">
    <citation type="submission" date="2016-11" db="EMBL/GenBank/DDBJ databases">
        <title>Complete Genome Sequence of alachlor-degrading Sphingomonas sp. strain JJ-A5.</title>
        <authorList>
            <person name="Lee H."/>
            <person name="Ka J.-O."/>
        </authorList>
    </citation>
    <scope>NUCLEOTIDE SEQUENCE [LARGE SCALE GENOMIC DNA]</scope>
    <source>
        <strain evidence="12">JJ-A5</strain>
    </source>
</reference>
<sequence length="373" mass="41570">MIQGGLLLLDGGPMRRNALPLDMIIQGDCIAAMNELPENSVDLVFADPPYNLQLGGDLFRPEGGRVDAVTDDWDKFDTFQTYDSFTAEWLKAARRILKDDGTLWVIGSYHNIFRVGAKLQDEGFWILNDIIWRKANPMPNFKGTRFTNAHETLIWASKSENARYRFNYKAMKAMNEELQMRSDWVLPICSGGERVKVDGVKAHPTQKPEALLYRILLASTEPGAVVLDPFFGTGTTGAVAKRLGRHYIGIDREPRYCRVAQDRIDGVLPLDESAMLTMQSKKAAPRVPFGALVENGLIQPGATLTDLGRRYRARVRADGSVQMDGHEGSIHQIGAAAQGAPSCNGWTFWHVDDGKSLICLDRLRDAYRSNLDA</sequence>
<dbReference type="PANTHER" id="PTHR13370:SF3">
    <property type="entry name" value="TRNA (GUANINE(10)-N2)-METHYLTRANSFERASE HOMOLOG"/>
    <property type="match status" value="1"/>
</dbReference>
<evidence type="ECO:0000259" key="9">
    <source>
        <dbReference type="Pfam" id="PF01555"/>
    </source>
</evidence>
<dbReference type="GO" id="GO:0032259">
    <property type="term" value="P:methylation"/>
    <property type="evidence" value="ECO:0007669"/>
    <property type="project" value="UniProtKB-KW"/>
</dbReference>
<dbReference type="AlphaFoldDB" id="A0A1L3ZR11"/>
<dbReference type="Pfam" id="PF18755">
    <property type="entry name" value="RAMA"/>
    <property type="match status" value="1"/>
</dbReference>
<dbReference type="PANTHER" id="PTHR13370">
    <property type="entry name" value="RNA METHYLASE-RELATED"/>
    <property type="match status" value="1"/>
</dbReference>
<feature type="domain" description="DNA methylase N-4/N-6" evidence="9">
    <location>
        <begin position="41"/>
        <end position="261"/>
    </location>
</feature>
<evidence type="ECO:0000256" key="4">
    <source>
        <dbReference type="ARBA" id="ARBA00022691"/>
    </source>
</evidence>
<dbReference type="EC" id="2.1.1.-" evidence="8"/>
<evidence type="ECO:0000256" key="2">
    <source>
        <dbReference type="ARBA" id="ARBA00022603"/>
    </source>
</evidence>
<keyword evidence="4" id="KW-0949">S-adenosyl-L-methionine</keyword>
<dbReference type="SUPFAM" id="SSF53335">
    <property type="entry name" value="S-adenosyl-L-methionine-dependent methyltransferases"/>
    <property type="match status" value="1"/>
</dbReference>
<dbReference type="InterPro" id="IPR040843">
    <property type="entry name" value="RAMA"/>
</dbReference>
<feature type="domain" description="RAMA" evidence="10">
    <location>
        <begin position="272"/>
        <end position="370"/>
    </location>
</feature>
<keyword evidence="12" id="KW-1185">Reference proteome</keyword>
<dbReference type="REBASE" id="175547">
    <property type="entry name" value="M.SspJJA5ORF1015P"/>
</dbReference>
<organism evidence="11 12">
    <name type="scientific">Tardibacter chloracetimidivorans</name>
    <dbReference type="NCBI Taxonomy" id="1921510"/>
    <lineage>
        <taxon>Bacteria</taxon>
        <taxon>Pseudomonadati</taxon>
        <taxon>Pseudomonadota</taxon>
        <taxon>Alphaproteobacteria</taxon>
        <taxon>Sphingomonadales</taxon>
        <taxon>Sphingomonadaceae</taxon>
        <taxon>Tardibacter</taxon>
    </lineage>
</organism>
<comment type="catalytic activity">
    <reaction evidence="7">
        <text>a 2'-deoxyadenosine in DNA + S-adenosyl-L-methionine = an N(6)-methyl-2'-deoxyadenosine in DNA + S-adenosyl-L-homocysteine + H(+)</text>
        <dbReference type="Rhea" id="RHEA:15197"/>
        <dbReference type="Rhea" id="RHEA-COMP:12418"/>
        <dbReference type="Rhea" id="RHEA-COMP:12419"/>
        <dbReference type="ChEBI" id="CHEBI:15378"/>
        <dbReference type="ChEBI" id="CHEBI:57856"/>
        <dbReference type="ChEBI" id="CHEBI:59789"/>
        <dbReference type="ChEBI" id="CHEBI:90615"/>
        <dbReference type="ChEBI" id="CHEBI:90616"/>
        <dbReference type="EC" id="2.1.1.72"/>
    </reaction>
</comment>
<dbReference type="GO" id="GO:0009007">
    <property type="term" value="F:site-specific DNA-methyltransferase (adenine-specific) activity"/>
    <property type="evidence" value="ECO:0007669"/>
    <property type="project" value="UniProtKB-EC"/>
</dbReference>
<dbReference type="KEGG" id="sphj:BSL82_01015"/>
<accession>A0A1L3ZR11</accession>
<evidence type="ECO:0000256" key="6">
    <source>
        <dbReference type="ARBA" id="ARBA00023125"/>
    </source>
</evidence>
<dbReference type="InterPro" id="IPR002052">
    <property type="entry name" value="DNA_methylase_N6_adenine_CS"/>
</dbReference>
<protein>
    <recommendedName>
        <fullName evidence="8">Methyltransferase</fullName>
        <ecNumber evidence="8">2.1.1.-</ecNumber>
    </recommendedName>
</protein>
<dbReference type="PRINTS" id="PR00508">
    <property type="entry name" value="S21N4MTFRASE"/>
</dbReference>
<dbReference type="STRING" id="1921510.BSL82_01015"/>
<dbReference type="GO" id="GO:0003677">
    <property type="term" value="F:DNA binding"/>
    <property type="evidence" value="ECO:0007669"/>
    <property type="project" value="UniProtKB-KW"/>
</dbReference>
<dbReference type="Pfam" id="PF01555">
    <property type="entry name" value="N6_N4_Mtase"/>
    <property type="match status" value="1"/>
</dbReference>
<proteinExistence type="inferred from homology"/>
<dbReference type="GO" id="GO:0006260">
    <property type="term" value="P:DNA replication"/>
    <property type="evidence" value="ECO:0007669"/>
    <property type="project" value="UniProtKB-KW"/>
</dbReference>
<dbReference type="InterPro" id="IPR001091">
    <property type="entry name" value="RM_Methyltransferase"/>
</dbReference>
<evidence type="ECO:0000256" key="5">
    <source>
        <dbReference type="ARBA" id="ARBA00022705"/>
    </source>
</evidence>
<evidence type="ECO:0000259" key="10">
    <source>
        <dbReference type="Pfam" id="PF18755"/>
    </source>
</evidence>
<evidence type="ECO:0000313" key="11">
    <source>
        <dbReference type="EMBL" id="API58053.1"/>
    </source>
</evidence>
<evidence type="ECO:0000256" key="1">
    <source>
        <dbReference type="ARBA" id="ARBA00006594"/>
    </source>
</evidence>
<evidence type="ECO:0000256" key="8">
    <source>
        <dbReference type="RuleBase" id="RU362026"/>
    </source>
</evidence>
<keyword evidence="2 11" id="KW-0489">Methyltransferase</keyword>
<keyword evidence="3" id="KW-0808">Transferase</keyword>
<evidence type="ECO:0000313" key="12">
    <source>
        <dbReference type="Proteomes" id="UP000182063"/>
    </source>
</evidence>
<comment type="similarity">
    <text evidence="1 8">Belongs to the N(4)/N(6)-methyltransferase family.</text>
</comment>
<evidence type="ECO:0000256" key="7">
    <source>
        <dbReference type="ARBA" id="ARBA00047942"/>
    </source>
</evidence>
<dbReference type="InterPro" id="IPR029063">
    <property type="entry name" value="SAM-dependent_MTases_sf"/>
</dbReference>
<keyword evidence="5" id="KW-0235">DNA replication</keyword>